<evidence type="ECO:0000256" key="1">
    <source>
        <dbReference type="SAM" id="MobiDB-lite"/>
    </source>
</evidence>
<gene>
    <name evidence="2" type="ORF">DdX_09391</name>
</gene>
<sequence length="105" mass="12288">MYGQSTVEEKTIVLKSPQIIDTVSDQEKNGQRDDGQQAVSERLSTLDSLHSIESIPLSVIIPETTWKTERKRRKYTHMRYLRGIFHRYSISNEQSLTSEQKLHWP</sequence>
<evidence type="ECO:0000313" key="2">
    <source>
        <dbReference type="EMBL" id="KAI1712766.1"/>
    </source>
</evidence>
<protein>
    <submittedName>
        <fullName evidence="2">Uncharacterized protein</fullName>
    </submittedName>
</protein>
<evidence type="ECO:0000313" key="3">
    <source>
        <dbReference type="Proteomes" id="UP001201812"/>
    </source>
</evidence>
<keyword evidence="3" id="KW-1185">Reference proteome</keyword>
<organism evidence="2 3">
    <name type="scientific">Ditylenchus destructor</name>
    <dbReference type="NCBI Taxonomy" id="166010"/>
    <lineage>
        <taxon>Eukaryota</taxon>
        <taxon>Metazoa</taxon>
        <taxon>Ecdysozoa</taxon>
        <taxon>Nematoda</taxon>
        <taxon>Chromadorea</taxon>
        <taxon>Rhabditida</taxon>
        <taxon>Tylenchina</taxon>
        <taxon>Tylenchomorpha</taxon>
        <taxon>Sphaerularioidea</taxon>
        <taxon>Anguinidae</taxon>
        <taxon>Anguininae</taxon>
        <taxon>Ditylenchus</taxon>
    </lineage>
</organism>
<accession>A0AAD4R358</accession>
<comment type="caution">
    <text evidence="2">The sequence shown here is derived from an EMBL/GenBank/DDBJ whole genome shotgun (WGS) entry which is preliminary data.</text>
</comment>
<feature type="compositionally biased region" description="Basic and acidic residues" evidence="1">
    <location>
        <begin position="25"/>
        <end position="35"/>
    </location>
</feature>
<dbReference type="Proteomes" id="UP001201812">
    <property type="component" value="Unassembled WGS sequence"/>
</dbReference>
<reference evidence="2" key="1">
    <citation type="submission" date="2022-01" db="EMBL/GenBank/DDBJ databases">
        <title>Genome Sequence Resource for Two Populations of Ditylenchus destructor, the Migratory Endoparasitic Phytonematode.</title>
        <authorList>
            <person name="Zhang H."/>
            <person name="Lin R."/>
            <person name="Xie B."/>
        </authorList>
    </citation>
    <scope>NUCLEOTIDE SEQUENCE</scope>
    <source>
        <strain evidence="2">BazhouSP</strain>
    </source>
</reference>
<proteinExistence type="predicted"/>
<name>A0AAD4R358_9BILA</name>
<feature type="region of interest" description="Disordered" evidence="1">
    <location>
        <begin position="21"/>
        <end position="42"/>
    </location>
</feature>
<dbReference type="AlphaFoldDB" id="A0AAD4R358"/>
<dbReference type="EMBL" id="JAKKPZ010000017">
    <property type="protein sequence ID" value="KAI1712766.1"/>
    <property type="molecule type" value="Genomic_DNA"/>
</dbReference>